<sequence length="30" mass="3382">MTDVVKSINLVSEKASGLQAMKKILYKMVR</sequence>
<evidence type="ECO:0000313" key="2">
    <source>
        <dbReference type="Proteomes" id="UP000059419"/>
    </source>
</evidence>
<gene>
    <name evidence="1" type="ORF">EM595_2481</name>
</gene>
<organism evidence="1 2">
    <name type="scientific">Duffyella gerundensis</name>
    <dbReference type="NCBI Taxonomy" id="1619313"/>
    <lineage>
        <taxon>Bacteria</taxon>
        <taxon>Pseudomonadati</taxon>
        <taxon>Pseudomonadota</taxon>
        <taxon>Gammaproteobacteria</taxon>
        <taxon>Enterobacterales</taxon>
        <taxon>Erwiniaceae</taxon>
        <taxon>Duffyella</taxon>
    </lineage>
</organism>
<dbReference type="KEGG" id="ege:EM595_2481"/>
<proteinExistence type="predicted"/>
<reference evidence="2" key="1">
    <citation type="submission" date="2015-11" db="EMBL/GenBank/DDBJ databases">
        <authorList>
            <person name="Blom J."/>
        </authorList>
    </citation>
    <scope>NUCLEOTIDE SEQUENCE [LARGE SCALE GENOMIC DNA]</scope>
</reference>
<keyword evidence="2" id="KW-1185">Reference proteome</keyword>
<dbReference type="EMBL" id="LN907827">
    <property type="protein sequence ID" value="CUU24712.1"/>
    <property type="molecule type" value="Genomic_DNA"/>
</dbReference>
<accession>A0A0U5L5Q7</accession>
<dbReference type="PATRIC" id="fig|1619313.3.peg.2577"/>
<evidence type="ECO:0000313" key="1">
    <source>
        <dbReference type="EMBL" id="CUU24712.1"/>
    </source>
</evidence>
<dbReference type="AlphaFoldDB" id="A0A0U5L5Q7"/>
<protein>
    <submittedName>
        <fullName evidence="1">Uncharacterized protein</fullName>
    </submittedName>
</protein>
<dbReference type="Proteomes" id="UP000059419">
    <property type="component" value="Chromosome 1"/>
</dbReference>
<name>A0A0U5L5Q7_9GAMM</name>